<feature type="region of interest" description="Disordered" evidence="1">
    <location>
        <begin position="1"/>
        <end position="80"/>
    </location>
</feature>
<comment type="caution">
    <text evidence="2">The sequence shown here is derived from an EMBL/GenBank/DDBJ whole genome shotgun (WGS) entry which is preliminary data.</text>
</comment>
<dbReference type="EMBL" id="AZRV01000009">
    <property type="protein sequence ID" value="RKO63316.1"/>
    <property type="molecule type" value="Genomic_DNA"/>
</dbReference>
<keyword evidence="3" id="KW-1185">Reference proteome</keyword>
<dbReference type="AlphaFoldDB" id="A0A420VII4"/>
<evidence type="ECO:0000313" key="2">
    <source>
        <dbReference type="EMBL" id="RKO63316.1"/>
    </source>
</evidence>
<sequence length="80" mass="8483">MEWETDKRKGGGSQGQKPRGSCCKPTVPGKKGKGPCPRVLRPEAIKGSVTAGRNRFPAEHGGSGQAFFPRQGHKLIGINA</sequence>
<evidence type="ECO:0000256" key="1">
    <source>
        <dbReference type="SAM" id="MobiDB-lite"/>
    </source>
</evidence>
<feature type="compositionally biased region" description="Low complexity" evidence="1">
    <location>
        <begin position="22"/>
        <end position="37"/>
    </location>
</feature>
<proteinExistence type="predicted"/>
<dbReference type="Proteomes" id="UP000286235">
    <property type="component" value="Unassembled WGS sequence"/>
</dbReference>
<accession>A0A420VII4</accession>
<organism evidence="2 3">
    <name type="scientific">Caldibacillus debilis GB1</name>
    <dbReference type="NCBI Taxonomy" id="1339248"/>
    <lineage>
        <taxon>Bacteria</taxon>
        <taxon>Bacillati</taxon>
        <taxon>Bacillota</taxon>
        <taxon>Bacilli</taxon>
        <taxon>Bacillales</taxon>
        <taxon>Bacillaceae</taxon>
        <taxon>Caldibacillus</taxon>
    </lineage>
</organism>
<evidence type="ECO:0000313" key="3">
    <source>
        <dbReference type="Proteomes" id="UP000286235"/>
    </source>
</evidence>
<gene>
    <name evidence="2" type="ORF">Cdeb_03005</name>
</gene>
<reference evidence="2 3" key="1">
    <citation type="submission" date="2013-12" db="EMBL/GenBank/DDBJ databases">
        <title>Genome and proteome characterization of Caldibacillus debilis GB1 derived from a cellulolytic aero-tolerant co-culture.</title>
        <authorList>
            <person name="Wushke S.T."/>
            <person name="Zhang X."/>
            <person name="Fristensky B."/>
            <person name="Wilkins J.A."/>
            <person name="Levin D.B."/>
            <person name="Sparling R."/>
        </authorList>
    </citation>
    <scope>NUCLEOTIDE SEQUENCE [LARGE SCALE GENOMIC DNA]</scope>
    <source>
        <strain evidence="2 3">GB1</strain>
    </source>
</reference>
<protein>
    <submittedName>
        <fullName evidence="2">Uncharacterized protein</fullName>
    </submittedName>
</protein>
<name>A0A420VII4_9BACI</name>